<proteinExistence type="predicted"/>
<name>A0AC35TZV4_9BILA</name>
<reference evidence="2" key="1">
    <citation type="submission" date="2016-11" db="UniProtKB">
        <authorList>
            <consortium name="WormBaseParasite"/>
        </authorList>
    </citation>
    <scope>IDENTIFICATION</scope>
    <source>
        <strain evidence="2">KR3021</strain>
    </source>
</reference>
<organism evidence="1 2">
    <name type="scientific">Rhabditophanes sp. KR3021</name>
    <dbReference type="NCBI Taxonomy" id="114890"/>
    <lineage>
        <taxon>Eukaryota</taxon>
        <taxon>Metazoa</taxon>
        <taxon>Ecdysozoa</taxon>
        <taxon>Nematoda</taxon>
        <taxon>Chromadorea</taxon>
        <taxon>Rhabditida</taxon>
        <taxon>Tylenchina</taxon>
        <taxon>Panagrolaimomorpha</taxon>
        <taxon>Strongyloidoidea</taxon>
        <taxon>Alloionematidae</taxon>
        <taxon>Rhabditophanes</taxon>
    </lineage>
</organism>
<evidence type="ECO:0000313" key="2">
    <source>
        <dbReference type="WBParaSite" id="RSKR_0000605100.1"/>
    </source>
</evidence>
<dbReference type="WBParaSite" id="RSKR_0000605100.1">
    <property type="protein sequence ID" value="RSKR_0000605100.1"/>
    <property type="gene ID" value="RSKR_0000605100"/>
</dbReference>
<evidence type="ECO:0000313" key="1">
    <source>
        <dbReference type="Proteomes" id="UP000095286"/>
    </source>
</evidence>
<sequence length="147" mass="16185">MKFVLVTATVFLLATSCMSIGIGRKQTVGVKGKLLCSGKPASGILVKLYDDDSGIDTDDLMAKTKTDNSGTFSMSSHAYEIMTIDAKINIYHDCEDGFMPCQRKLTVYVPDKYVFSGDHADEFYDAGVIELSGKFKGETRDCIHRMT</sequence>
<dbReference type="Proteomes" id="UP000095286">
    <property type="component" value="Unplaced"/>
</dbReference>
<protein>
    <submittedName>
        <fullName evidence="2">Transthyretin-like family protein</fullName>
    </submittedName>
</protein>
<accession>A0AC35TZV4</accession>